<reference evidence="9 10" key="1">
    <citation type="submission" date="2016-11" db="EMBL/GenBank/DDBJ databases">
        <authorList>
            <person name="Jaros S."/>
            <person name="Januszkiewicz K."/>
            <person name="Wedrychowicz H."/>
        </authorList>
    </citation>
    <scope>NUCLEOTIDE SEQUENCE [LARGE SCALE GENOMIC DNA]</scope>
    <source>
        <strain evidence="9 10">DSM 21120</strain>
    </source>
</reference>
<dbReference type="OrthoDB" id="9772674at2"/>
<evidence type="ECO:0000256" key="3">
    <source>
        <dbReference type="ARBA" id="ARBA00022519"/>
    </source>
</evidence>
<dbReference type="AlphaFoldDB" id="A0A1M5R5C4"/>
<dbReference type="STRING" id="1120995.SAMN02745245_00815"/>
<evidence type="ECO:0000256" key="5">
    <source>
        <dbReference type="ARBA" id="ARBA00022989"/>
    </source>
</evidence>
<evidence type="ECO:0000256" key="4">
    <source>
        <dbReference type="ARBA" id="ARBA00022692"/>
    </source>
</evidence>
<accession>A0A1M5R5C4</accession>
<organism evidence="9 10">
    <name type="scientific">Anaerosphaera aminiphila DSM 21120</name>
    <dbReference type="NCBI Taxonomy" id="1120995"/>
    <lineage>
        <taxon>Bacteria</taxon>
        <taxon>Bacillati</taxon>
        <taxon>Bacillota</taxon>
        <taxon>Tissierellia</taxon>
        <taxon>Tissierellales</taxon>
        <taxon>Peptoniphilaceae</taxon>
        <taxon>Anaerosphaera</taxon>
    </lineage>
</organism>
<feature type="transmembrane region" description="Helical" evidence="7">
    <location>
        <begin position="267"/>
        <end position="289"/>
    </location>
</feature>
<evidence type="ECO:0000313" key="10">
    <source>
        <dbReference type="Proteomes" id="UP000184032"/>
    </source>
</evidence>
<dbReference type="Pfam" id="PF06808">
    <property type="entry name" value="DctM"/>
    <property type="match status" value="1"/>
</dbReference>
<feature type="transmembrane region" description="Helical" evidence="7">
    <location>
        <begin position="309"/>
        <end position="326"/>
    </location>
</feature>
<gene>
    <name evidence="9" type="ORF">SAMN02745245_00815</name>
</gene>
<feature type="transmembrane region" description="Helical" evidence="7">
    <location>
        <begin position="106"/>
        <end position="122"/>
    </location>
</feature>
<evidence type="ECO:0000256" key="2">
    <source>
        <dbReference type="ARBA" id="ARBA00022475"/>
    </source>
</evidence>
<evidence type="ECO:0000259" key="8">
    <source>
        <dbReference type="Pfam" id="PF06808"/>
    </source>
</evidence>
<dbReference type="GO" id="GO:0005886">
    <property type="term" value="C:plasma membrane"/>
    <property type="evidence" value="ECO:0007669"/>
    <property type="project" value="UniProtKB-SubCell"/>
</dbReference>
<comment type="subcellular location">
    <subcellularLocation>
        <location evidence="1">Cell inner membrane</location>
        <topology evidence="1">Multi-pass membrane protein</topology>
    </subcellularLocation>
</comment>
<feature type="transmembrane region" description="Helical" evidence="7">
    <location>
        <begin position="207"/>
        <end position="231"/>
    </location>
</feature>
<feature type="transmembrane region" description="Helical" evidence="7">
    <location>
        <begin position="134"/>
        <end position="153"/>
    </location>
</feature>
<dbReference type="NCBIfam" id="TIGR00786">
    <property type="entry name" value="dctM"/>
    <property type="match status" value="1"/>
</dbReference>
<evidence type="ECO:0000313" key="9">
    <source>
        <dbReference type="EMBL" id="SHH21179.1"/>
    </source>
</evidence>
<dbReference type="InterPro" id="IPR010656">
    <property type="entry name" value="DctM"/>
</dbReference>
<feature type="transmembrane region" description="Helical" evidence="7">
    <location>
        <begin position="77"/>
        <end position="100"/>
    </location>
</feature>
<evidence type="ECO:0000256" key="6">
    <source>
        <dbReference type="ARBA" id="ARBA00023136"/>
    </source>
</evidence>
<feature type="transmembrane region" description="Helical" evidence="7">
    <location>
        <begin position="165"/>
        <end position="186"/>
    </location>
</feature>
<keyword evidence="5 7" id="KW-1133">Transmembrane helix</keyword>
<dbReference type="Proteomes" id="UP000184032">
    <property type="component" value="Unassembled WGS sequence"/>
</dbReference>
<feature type="transmembrane region" description="Helical" evidence="7">
    <location>
        <begin position="43"/>
        <end position="65"/>
    </location>
</feature>
<feature type="transmembrane region" description="Helical" evidence="7">
    <location>
        <begin position="354"/>
        <end position="377"/>
    </location>
</feature>
<dbReference type="PIRSF" id="PIRSF006066">
    <property type="entry name" value="HI0050"/>
    <property type="match status" value="1"/>
</dbReference>
<keyword evidence="3" id="KW-0997">Cell inner membrane</keyword>
<dbReference type="PANTHER" id="PTHR33362">
    <property type="entry name" value="SIALIC ACID TRAP TRANSPORTER PERMEASE PROTEIN SIAT-RELATED"/>
    <property type="match status" value="1"/>
</dbReference>
<dbReference type="PANTHER" id="PTHR33362:SF2">
    <property type="entry name" value="TRAP TRANSPORTER LARGE PERMEASE PROTEIN"/>
    <property type="match status" value="1"/>
</dbReference>
<feature type="domain" description="TRAP C4-dicarboxylate transport system permease DctM subunit" evidence="8">
    <location>
        <begin position="4"/>
        <end position="411"/>
    </location>
</feature>
<dbReference type="GO" id="GO:0022857">
    <property type="term" value="F:transmembrane transporter activity"/>
    <property type="evidence" value="ECO:0007669"/>
    <property type="project" value="TreeGrafter"/>
</dbReference>
<keyword evidence="4 7" id="KW-0812">Transmembrane</keyword>
<dbReference type="RefSeq" id="WP_073184003.1">
    <property type="nucleotide sequence ID" value="NZ_FQXI01000004.1"/>
</dbReference>
<sequence>MIILILFISFLLGLPIAFSLGIVSLGQIAADGYPLLVVVQRMFTGVDSIALTAIPLFILSGGLMLKGGMSDRLVNFADLLIGHFPSGLAMVSVLACMFFAAITGSAIAATAAIGGIMIPIMIEKGYDKEFCAPLLATGGSIGPIIPPSIPLLLYGVMANVSVAKLFIGGFVPGILMGIGLMVYSYFLGKKKNYIGREERAPLKDILIAGKDAILALIMPIIIIGGIMTGFFSPTESATVATFYALIVGVFVYKELKLKDLPAILLDAAKSTGQVLLVVAFASLFTWVITVNNIPQSVGAFLSDNVNSKFILLLVINIILLIAGTFIDTTSAIVIFTPLFLPLAAAFGIDLIHFGLVMVVNLTIGMCTPPLGVCLFVSGSIAKVSLKDQLRYLIPMLIVLIIVLLIVTYIPQTVLFLPNLFS</sequence>
<keyword evidence="10" id="KW-1185">Reference proteome</keyword>
<proteinExistence type="predicted"/>
<name>A0A1M5R5C4_9FIRM</name>
<feature type="transmembrane region" description="Helical" evidence="7">
    <location>
        <begin position="237"/>
        <end position="255"/>
    </location>
</feature>
<evidence type="ECO:0000256" key="7">
    <source>
        <dbReference type="SAM" id="Phobius"/>
    </source>
</evidence>
<keyword evidence="6 7" id="KW-0472">Membrane</keyword>
<feature type="transmembrane region" description="Helical" evidence="7">
    <location>
        <begin position="389"/>
        <end position="409"/>
    </location>
</feature>
<dbReference type="EMBL" id="FQXI01000004">
    <property type="protein sequence ID" value="SHH21179.1"/>
    <property type="molecule type" value="Genomic_DNA"/>
</dbReference>
<evidence type="ECO:0000256" key="1">
    <source>
        <dbReference type="ARBA" id="ARBA00004429"/>
    </source>
</evidence>
<dbReference type="InterPro" id="IPR004681">
    <property type="entry name" value="TRAP_DctM"/>
</dbReference>
<protein>
    <submittedName>
        <fullName evidence="9">C4-dicarboxylate transporter, DctM subunit</fullName>
    </submittedName>
</protein>
<feature type="transmembrane region" description="Helical" evidence="7">
    <location>
        <begin position="331"/>
        <end position="348"/>
    </location>
</feature>
<keyword evidence="2" id="KW-1003">Cell membrane</keyword>